<evidence type="ECO:0000256" key="7">
    <source>
        <dbReference type="ARBA" id="ARBA00047989"/>
    </source>
</evidence>
<dbReference type="Gene3D" id="3.60.140.10">
    <property type="entry name" value="CNF1/YfiH-like putative cysteine hydrolases"/>
    <property type="match status" value="1"/>
</dbReference>
<evidence type="ECO:0000313" key="11">
    <source>
        <dbReference type="EMBL" id="MBI3015070.1"/>
    </source>
</evidence>
<evidence type="ECO:0000256" key="3">
    <source>
        <dbReference type="ARBA" id="ARBA00022679"/>
    </source>
</evidence>
<comment type="catalytic activity">
    <reaction evidence="1">
        <text>inosine + phosphate = alpha-D-ribose 1-phosphate + hypoxanthine</text>
        <dbReference type="Rhea" id="RHEA:27646"/>
        <dbReference type="ChEBI" id="CHEBI:17368"/>
        <dbReference type="ChEBI" id="CHEBI:17596"/>
        <dbReference type="ChEBI" id="CHEBI:43474"/>
        <dbReference type="ChEBI" id="CHEBI:57720"/>
        <dbReference type="EC" id="2.4.2.1"/>
    </reaction>
    <physiologicalReaction direction="left-to-right" evidence="1">
        <dbReference type="Rhea" id="RHEA:27647"/>
    </physiologicalReaction>
</comment>
<evidence type="ECO:0000256" key="10">
    <source>
        <dbReference type="RuleBase" id="RU361274"/>
    </source>
</evidence>
<dbReference type="SUPFAM" id="SSF64438">
    <property type="entry name" value="CNF1/YfiH-like putative cysteine hydrolases"/>
    <property type="match status" value="1"/>
</dbReference>
<evidence type="ECO:0000256" key="4">
    <source>
        <dbReference type="ARBA" id="ARBA00022723"/>
    </source>
</evidence>
<dbReference type="PANTHER" id="PTHR30616">
    <property type="entry name" value="UNCHARACTERIZED PROTEIN YFIH"/>
    <property type="match status" value="1"/>
</dbReference>
<dbReference type="PANTHER" id="PTHR30616:SF2">
    <property type="entry name" value="PURINE NUCLEOSIDE PHOSPHORYLASE LACC1"/>
    <property type="match status" value="1"/>
</dbReference>
<name>A0A932M136_UNCTE</name>
<dbReference type="CDD" id="cd16833">
    <property type="entry name" value="YfiH"/>
    <property type="match status" value="1"/>
</dbReference>
<dbReference type="GO" id="GO:0005507">
    <property type="term" value="F:copper ion binding"/>
    <property type="evidence" value="ECO:0007669"/>
    <property type="project" value="TreeGrafter"/>
</dbReference>
<evidence type="ECO:0000256" key="8">
    <source>
        <dbReference type="ARBA" id="ARBA00048968"/>
    </source>
</evidence>
<keyword evidence="3" id="KW-0808">Transferase</keyword>
<evidence type="ECO:0000256" key="2">
    <source>
        <dbReference type="ARBA" id="ARBA00007353"/>
    </source>
</evidence>
<comment type="catalytic activity">
    <reaction evidence="7">
        <text>adenosine + H2O + H(+) = inosine + NH4(+)</text>
        <dbReference type="Rhea" id="RHEA:24408"/>
        <dbReference type="ChEBI" id="CHEBI:15377"/>
        <dbReference type="ChEBI" id="CHEBI:15378"/>
        <dbReference type="ChEBI" id="CHEBI:16335"/>
        <dbReference type="ChEBI" id="CHEBI:17596"/>
        <dbReference type="ChEBI" id="CHEBI:28938"/>
        <dbReference type="EC" id="3.5.4.4"/>
    </reaction>
    <physiologicalReaction direction="left-to-right" evidence="7">
        <dbReference type="Rhea" id="RHEA:24409"/>
    </physiologicalReaction>
</comment>
<dbReference type="GO" id="GO:0017061">
    <property type="term" value="F:S-methyl-5-thioadenosine phosphorylase activity"/>
    <property type="evidence" value="ECO:0007669"/>
    <property type="project" value="UniProtKB-EC"/>
</dbReference>
<comment type="caution">
    <text evidence="11">The sequence shown here is derived from an EMBL/GenBank/DDBJ whole genome shotgun (WGS) entry which is preliminary data.</text>
</comment>
<dbReference type="NCBIfam" id="TIGR00726">
    <property type="entry name" value="peptidoglycan editing factor PgeF"/>
    <property type="match status" value="1"/>
</dbReference>
<dbReference type="EMBL" id="JACPSX010000161">
    <property type="protein sequence ID" value="MBI3015070.1"/>
    <property type="molecule type" value="Genomic_DNA"/>
</dbReference>
<comment type="catalytic activity">
    <reaction evidence="9">
        <text>S-methyl-5'-thioadenosine + phosphate = 5-(methylsulfanyl)-alpha-D-ribose 1-phosphate + adenine</text>
        <dbReference type="Rhea" id="RHEA:11852"/>
        <dbReference type="ChEBI" id="CHEBI:16708"/>
        <dbReference type="ChEBI" id="CHEBI:17509"/>
        <dbReference type="ChEBI" id="CHEBI:43474"/>
        <dbReference type="ChEBI" id="CHEBI:58533"/>
        <dbReference type="EC" id="2.4.2.28"/>
    </reaction>
    <physiologicalReaction direction="left-to-right" evidence="9">
        <dbReference type="Rhea" id="RHEA:11853"/>
    </physiologicalReaction>
</comment>
<keyword evidence="5" id="KW-0378">Hydrolase</keyword>
<proteinExistence type="inferred from homology"/>
<comment type="similarity">
    <text evidence="2 10">Belongs to the purine nucleoside phosphorylase YfiH/LACC1 family.</text>
</comment>
<keyword evidence="4" id="KW-0479">Metal-binding</keyword>
<dbReference type="Proteomes" id="UP000741360">
    <property type="component" value="Unassembled WGS sequence"/>
</dbReference>
<evidence type="ECO:0000256" key="5">
    <source>
        <dbReference type="ARBA" id="ARBA00022801"/>
    </source>
</evidence>
<dbReference type="Pfam" id="PF02578">
    <property type="entry name" value="Cu-oxidase_4"/>
    <property type="match status" value="1"/>
</dbReference>
<protein>
    <recommendedName>
        <fullName evidence="10">Purine nucleoside phosphorylase</fullName>
    </recommendedName>
</protein>
<accession>A0A932M136</accession>
<dbReference type="GO" id="GO:0016787">
    <property type="term" value="F:hydrolase activity"/>
    <property type="evidence" value="ECO:0007669"/>
    <property type="project" value="UniProtKB-KW"/>
</dbReference>
<organism evidence="11 12">
    <name type="scientific">Tectimicrobiota bacterium</name>
    <dbReference type="NCBI Taxonomy" id="2528274"/>
    <lineage>
        <taxon>Bacteria</taxon>
        <taxon>Pseudomonadati</taxon>
        <taxon>Nitrospinota/Tectimicrobiota group</taxon>
        <taxon>Candidatus Tectimicrobiota</taxon>
    </lineage>
</organism>
<evidence type="ECO:0000256" key="9">
    <source>
        <dbReference type="ARBA" id="ARBA00049893"/>
    </source>
</evidence>
<dbReference type="InterPro" id="IPR038371">
    <property type="entry name" value="Cu_polyphenol_OxRdtase_sf"/>
</dbReference>
<sequence>MIHFLRMPNWDLIPNLIYGFLERNGGVSARPFDTLNLSYRVGDDPASVKSNWHRVKNRLGLDGLPIVTLKQVHGDHIVTLSNPASKDAGEGDALVTRTPHTILGILTADCVPILLVDPSTRVVAAVHAGWRGTLLGITEKAVQHLKAHFAVHTENLQAALGPAIGGCCYEIESHIFERIQARWGPDSEPAWSSHGERGNLDLRTLITHQLYGAGLKETQVFRVGPCTSCSPDFFSYRRERKETGRQLSFIGWLS</sequence>
<dbReference type="InterPro" id="IPR003730">
    <property type="entry name" value="Cu_polyphenol_OxRdtase"/>
</dbReference>
<dbReference type="InterPro" id="IPR011324">
    <property type="entry name" value="Cytotoxic_necrot_fac-like_cat"/>
</dbReference>
<comment type="catalytic activity">
    <reaction evidence="8">
        <text>adenosine + phosphate = alpha-D-ribose 1-phosphate + adenine</text>
        <dbReference type="Rhea" id="RHEA:27642"/>
        <dbReference type="ChEBI" id="CHEBI:16335"/>
        <dbReference type="ChEBI" id="CHEBI:16708"/>
        <dbReference type="ChEBI" id="CHEBI:43474"/>
        <dbReference type="ChEBI" id="CHEBI:57720"/>
        <dbReference type="EC" id="2.4.2.1"/>
    </reaction>
    <physiologicalReaction direction="left-to-right" evidence="8">
        <dbReference type="Rhea" id="RHEA:27643"/>
    </physiologicalReaction>
</comment>
<gene>
    <name evidence="11" type="primary">pgeF</name>
    <name evidence="11" type="ORF">HYY65_08450</name>
</gene>
<keyword evidence="6" id="KW-0862">Zinc</keyword>
<evidence type="ECO:0000256" key="6">
    <source>
        <dbReference type="ARBA" id="ARBA00022833"/>
    </source>
</evidence>
<dbReference type="AlphaFoldDB" id="A0A932M136"/>
<evidence type="ECO:0000313" key="12">
    <source>
        <dbReference type="Proteomes" id="UP000741360"/>
    </source>
</evidence>
<reference evidence="11" key="1">
    <citation type="submission" date="2020-07" db="EMBL/GenBank/DDBJ databases">
        <title>Huge and variable diversity of episymbiotic CPR bacteria and DPANN archaea in groundwater ecosystems.</title>
        <authorList>
            <person name="He C.Y."/>
            <person name="Keren R."/>
            <person name="Whittaker M."/>
            <person name="Farag I.F."/>
            <person name="Doudna J."/>
            <person name="Cate J.H.D."/>
            <person name="Banfield J.F."/>
        </authorList>
    </citation>
    <scope>NUCLEOTIDE SEQUENCE</scope>
    <source>
        <strain evidence="11">NC_groundwater_717_Ag_S-0.2um_59_8</strain>
    </source>
</reference>
<evidence type="ECO:0000256" key="1">
    <source>
        <dbReference type="ARBA" id="ARBA00000553"/>
    </source>
</evidence>